<reference evidence="1" key="1">
    <citation type="submission" date="2019-04" db="EMBL/GenBank/DDBJ databases">
        <title>Microbes associate with the intestines of laboratory mice.</title>
        <authorList>
            <person name="Navarre W."/>
            <person name="Wong E."/>
            <person name="Huang K."/>
            <person name="Tropini C."/>
            <person name="Ng K."/>
            <person name="Yu B."/>
        </authorList>
    </citation>
    <scope>NUCLEOTIDE SEQUENCE</scope>
    <source>
        <strain evidence="1">NM01_1-7b</strain>
    </source>
</reference>
<evidence type="ECO:0000313" key="1">
    <source>
        <dbReference type="EMBL" id="TGY91535.1"/>
    </source>
</evidence>
<name>A0AC61RRQ9_9FIRM</name>
<dbReference type="Proteomes" id="UP000304953">
    <property type="component" value="Unassembled WGS sequence"/>
</dbReference>
<proteinExistence type="predicted"/>
<keyword evidence="2" id="KW-1185">Reference proteome</keyword>
<accession>A0AC61RRQ9</accession>
<protein>
    <submittedName>
        <fullName evidence="1">HAD family hydrolase</fullName>
    </submittedName>
</protein>
<sequence length="252" mass="28875">MVFHSDLDNTLIYSYKHEIGLHKICVEIYQNREISYMTEVSAALLKQVREKTLFVPTTTRTEEQYQRICLGKQPPEYALTCNGGILLVQGERDLDWYLQSREMLTDCQTELYDAGKLLKTDKNVNFEVRNIEKLFLFTKSVRPEQTVCRLQNYLKGSQLEIFSNGMKVYAVPGKLNKGEAVRRFRQKVQAGIVAAAGDSRFDISMLEEADLALADHGLMGERIQGRHVVYLGEKGIFSDEMLKYILSIDDIS</sequence>
<keyword evidence="1" id="KW-0378">Hydrolase</keyword>
<dbReference type="EMBL" id="SRYA01000054">
    <property type="protein sequence ID" value="TGY91535.1"/>
    <property type="molecule type" value="Genomic_DNA"/>
</dbReference>
<organism evidence="1 2">
    <name type="scientific">Petralouisia muris</name>
    <dbReference type="NCBI Taxonomy" id="3032872"/>
    <lineage>
        <taxon>Bacteria</taxon>
        <taxon>Bacillati</taxon>
        <taxon>Bacillota</taxon>
        <taxon>Clostridia</taxon>
        <taxon>Lachnospirales</taxon>
        <taxon>Lachnospiraceae</taxon>
        <taxon>Petralouisia</taxon>
    </lineage>
</organism>
<gene>
    <name evidence="1" type="ORF">E5329_20595</name>
</gene>
<evidence type="ECO:0000313" key="2">
    <source>
        <dbReference type="Proteomes" id="UP000304953"/>
    </source>
</evidence>
<comment type="caution">
    <text evidence="1">The sequence shown here is derived from an EMBL/GenBank/DDBJ whole genome shotgun (WGS) entry which is preliminary data.</text>
</comment>